<dbReference type="Gene3D" id="1.10.287.130">
    <property type="match status" value="1"/>
</dbReference>
<dbReference type="PRINTS" id="PR00344">
    <property type="entry name" value="BCTRLSENSOR"/>
</dbReference>
<dbReference type="InterPro" id="IPR005467">
    <property type="entry name" value="His_kinase_dom"/>
</dbReference>
<organism evidence="12 13">
    <name type="scientific">Roseburia lenta</name>
    <dbReference type="NCBI Taxonomy" id="2763061"/>
    <lineage>
        <taxon>Bacteria</taxon>
        <taxon>Bacillati</taxon>
        <taxon>Bacillota</taxon>
        <taxon>Clostridia</taxon>
        <taxon>Lachnospirales</taxon>
        <taxon>Lachnospiraceae</taxon>
        <taxon>Roseburia</taxon>
    </lineage>
</organism>
<dbReference type="NCBIfam" id="TIGR00229">
    <property type="entry name" value="sensory_box"/>
    <property type="match status" value="1"/>
</dbReference>
<feature type="transmembrane region" description="Helical" evidence="10">
    <location>
        <begin position="9"/>
        <end position="29"/>
    </location>
</feature>
<evidence type="ECO:0000256" key="9">
    <source>
        <dbReference type="SAM" id="Coils"/>
    </source>
</evidence>
<evidence type="ECO:0000256" key="8">
    <source>
        <dbReference type="ARBA" id="ARBA00023136"/>
    </source>
</evidence>
<dbReference type="Gene3D" id="3.30.565.10">
    <property type="entry name" value="Histidine kinase-like ATPase, C-terminal domain"/>
    <property type="match status" value="1"/>
</dbReference>
<evidence type="ECO:0000256" key="2">
    <source>
        <dbReference type="ARBA" id="ARBA00004370"/>
    </source>
</evidence>
<dbReference type="EMBL" id="JACOPG010000002">
    <property type="protein sequence ID" value="MBC5686054.1"/>
    <property type="molecule type" value="Genomic_DNA"/>
</dbReference>
<accession>A0ABR7GF34</accession>
<dbReference type="SUPFAM" id="SSF55874">
    <property type="entry name" value="ATPase domain of HSP90 chaperone/DNA topoisomerase II/histidine kinase"/>
    <property type="match status" value="1"/>
</dbReference>
<evidence type="ECO:0000256" key="4">
    <source>
        <dbReference type="ARBA" id="ARBA00022553"/>
    </source>
</evidence>
<reference evidence="12 13" key="1">
    <citation type="submission" date="2020-08" db="EMBL/GenBank/DDBJ databases">
        <title>Genome public.</title>
        <authorList>
            <person name="Liu C."/>
            <person name="Sun Q."/>
        </authorList>
    </citation>
    <scope>NUCLEOTIDE SEQUENCE [LARGE SCALE GENOMIC DNA]</scope>
    <source>
        <strain evidence="12 13">NSJ-9</strain>
    </source>
</reference>
<dbReference type="Pfam" id="PF00512">
    <property type="entry name" value="HisKA"/>
    <property type="match status" value="1"/>
</dbReference>
<keyword evidence="10" id="KW-0812">Transmembrane</keyword>
<dbReference type="CDD" id="cd00082">
    <property type="entry name" value="HisKA"/>
    <property type="match status" value="1"/>
</dbReference>
<evidence type="ECO:0000256" key="10">
    <source>
        <dbReference type="SAM" id="Phobius"/>
    </source>
</evidence>
<dbReference type="InterPro" id="IPR003661">
    <property type="entry name" value="HisK_dim/P_dom"/>
</dbReference>
<feature type="domain" description="Histidine kinase" evidence="11">
    <location>
        <begin position="340"/>
        <end position="553"/>
    </location>
</feature>
<keyword evidence="5" id="KW-0808">Transferase</keyword>
<dbReference type="InterPro" id="IPR035965">
    <property type="entry name" value="PAS-like_dom_sf"/>
</dbReference>
<feature type="coiled-coil region" evidence="9">
    <location>
        <begin position="202"/>
        <end position="232"/>
    </location>
</feature>
<dbReference type="CDD" id="cd00075">
    <property type="entry name" value="HATPase"/>
    <property type="match status" value="1"/>
</dbReference>
<comment type="caution">
    <text evidence="12">The sequence shown here is derived from an EMBL/GenBank/DDBJ whole genome shotgun (WGS) entry which is preliminary data.</text>
</comment>
<keyword evidence="9" id="KW-0175">Coiled coil</keyword>
<keyword evidence="13" id="KW-1185">Reference proteome</keyword>
<dbReference type="InterPro" id="IPR003594">
    <property type="entry name" value="HATPase_dom"/>
</dbReference>
<dbReference type="PANTHER" id="PTHR45453:SF1">
    <property type="entry name" value="PHOSPHATE REGULON SENSOR PROTEIN PHOR"/>
    <property type="match status" value="1"/>
</dbReference>
<keyword evidence="10" id="KW-1133">Transmembrane helix</keyword>
<comment type="subcellular location">
    <subcellularLocation>
        <location evidence="2">Membrane</location>
    </subcellularLocation>
</comment>
<dbReference type="SMART" id="SM00388">
    <property type="entry name" value="HisKA"/>
    <property type="match status" value="1"/>
</dbReference>
<dbReference type="InterPro" id="IPR036890">
    <property type="entry name" value="HATPase_C_sf"/>
</dbReference>
<dbReference type="Gene3D" id="3.30.450.20">
    <property type="entry name" value="PAS domain"/>
    <property type="match status" value="1"/>
</dbReference>
<dbReference type="SMART" id="SM00091">
    <property type="entry name" value="PAS"/>
    <property type="match status" value="1"/>
</dbReference>
<dbReference type="InterPro" id="IPR004358">
    <property type="entry name" value="Sig_transdc_His_kin-like_C"/>
</dbReference>
<dbReference type="InterPro" id="IPR036097">
    <property type="entry name" value="HisK_dim/P_sf"/>
</dbReference>
<evidence type="ECO:0000256" key="3">
    <source>
        <dbReference type="ARBA" id="ARBA00012438"/>
    </source>
</evidence>
<evidence type="ECO:0000256" key="5">
    <source>
        <dbReference type="ARBA" id="ARBA00022679"/>
    </source>
</evidence>
<dbReference type="InterPro" id="IPR000014">
    <property type="entry name" value="PAS"/>
</dbReference>
<dbReference type="SUPFAM" id="SSF55785">
    <property type="entry name" value="PYP-like sensor domain (PAS domain)"/>
    <property type="match status" value="1"/>
</dbReference>
<dbReference type="SUPFAM" id="SSF47384">
    <property type="entry name" value="Homodimeric domain of signal transducing histidine kinase"/>
    <property type="match status" value="1"/>
</dbReference>
<dbReference type="PANTHER" id="PTHR45453">
    <property type="entry name" value="PHOSPHATE REGULON SENSOR PROTEIN PHOR"/>
    <property type="match status" value="1"/>
</dbReference>
<keyword evidence="7" id="KW-0902">Two-component regulatory system</keyword>
<proteinExistence type="predicted"/>
<keyword evidence="6" id="KW-0418">Kinase</keyword>
<dbReference type="EC" id="2.7.13.3" evidence="3"/>
<dbReference type="InterPro" id="IPR013767">
    <property type="entry name" value="PAS_fold"/>
</dbReference>
<dbReference type="InterPro" id="IPR050351">
    <property type="entry name" value="BphY/WalK/GraS-like"/>
</dbReference>
<feature type="transmembrane region" description="Helical" evidence="10">
    <location>
        <begin position="148"/>
        <end position="170"/>
    </location>
</feature>
<protein>
    <recommendedName>
        <fullName evidence="3">histidine kinase</fullName>
        <ecNumber evidence="3">2.7.13.3</ecNumber>
    </recommendedName>
</protein>
<evidence type="ECO:0000256" key="7">
    <source>
        <dbReference type="ARBA" id="ARBA00023012"/>
    </source>
</evidence>
<dbReference type="RefSeq" id="WP_186854101.1">
    <property type="nucleotide sequence ID" value="NZ_JACOPG010000002.1"/>
</dbReference>
<evidence type="ECO:0000256" key="1">
    <source>
        <dbReference type="ARBA" id="ARBA00000085"/>
    </source>
</evidence>
<evidence type="ECO:0000313" key="12">
    <source>
        <dbReference type="EMBL" id="MBC5686054.1"/>
    </source>
</evidence>
<dbReference type="Pfam" id="PF00989">
    <property type="entry name" value="PAS"/>
    <property type="match status" value="1"/>
</dbReference>
<dbReference type="Proteomes" id="UP000643810">
    <property type="component" value="Unassembled WGS sequence"/>
</dbReference>
<gene>
    <name evidence="12" type="ORF">H8R94_05455</name>
</gene>
<keyword evidence="8 10" id="KW-0472">Membrane</keyword>
<name>A0ABR7GF34_9FIRM</name>
<evidence type="ECO:0000256" key="6">
    <source>
        <dbReference type="ARBA" id="ARBA00022777"/>
    </source>
</evidence>
<dbReference type="PROSITE" id="PS50109">
    <property type="entry name" value="HIS_KIN"/>
    <property type="match status" value="1"/>
</dbReference>
<sequence>MRKRIFRSTAILVTLAILVTFVTAFFFMYNKLEENMTERVDNEVDYLAKAVDELGGTSLETGLADGVTGRITLVDAVGNVLYDSYEDAAEMENHASRPEIAQAMKEGRGSASRYSTTYAKRSYYAAVRLDNGQILRVGDTIDSVYGTLFPGVFMLLLPLVLLLILSFYLIDRTTKRMMEPLEAIDLDHPLENVAYDELVPFLRRIADQNEALKEQVQERNKQQQEYVAITENMKDGLIVTNRHHVLSINRAAQRIFEIKPEECMGQNIIVVNRNQKLKEVVDGALAGKDMVKHMTIDDVTYELHGNPVIQDGTNTGVVIFIMDVTQKKQLENMRQEFSANVSHELKTPLMSISGYAELLKDGIVRPEDQKKFAGRIYQEAARLTTLVQDIIRLSKLDDENLELEKETIDLFEMSKEIIETLQPAAKKRHISISYQGKRLSISGMPQIIYEMLYNVCDNAIHYNKDEGTVVITTEKTEEGICWSVADTGIGIPLAEQERIFERFYRVDKSHSRATGGTGLGLSIVKHGAELHGARVRVDSAPDQGTTITIVFPA</sequence>
<keyword evidence="4" id="KW-0597">Phosphoprotein</keyword>
<dbReference type="SMART" id="SM00387">
    <property type="entry name" value="HATPase_c"/>
    <property type="match status" value="1"/>
</dbReference>
<comment type="catalytic activity">
    <reaction evidence="1">
        <text>ATP + protein L-histidine = ADP + protein N-phospho-L-histidine.</text>
        <dbReference type="EC" id="2.7.13.3"/>
    </reaction>
</comment>
<evidence type="ECO:0000313" key="13">
    <source>
        <dbReference type="Proteomes" id="UP000643810"/>
    </source>
</evidence>
<evidence type="ECO:0000259" key="11">
    <source>
        <dbReference type="PROSITE" id="PS50109"/>
    </source>
</evidence>
<dbReference type="Pfam" id="PF02518">
    <property type="entry name" value="HATPase_c"/>
    <property type="match status" value="1"/>
</dbReference>